<keyword evidence="5" id="KW-1185">Reference proteome</keyword>
<dbReference type="AlphaFoldDB" id="A0AAF0FBS2"/>
<sequence>MADKIRAALEAVAASIRDLEACYAQWNRRSLGWKYGPDFRASSEIDQLWSAEIDGVSYCVAPAAEWRASLPIRSERPLLGVEHPLSGLASFKNTVQAEINYLQSADVDESAASTSNAQFLMVFWAETLHAMFVHGPLCALNQTVSTDSRSFRISIVTQSRYVRLIPVTFESLRSEFRETDSMLDPDSLPMDFDEAVTNSKLLHIANEFASVAADLPTDSILEVVFLRLPEKYHANRPSPSQLAYWQSHEDQRTEWRIQAITEHIQSLGIQVRFGARDVPCCSHTVAGIYPALPLPNPLPKLRPTSALNFDASGLIALVSDISHAPLDQDTKDMVQHHSNRAIREQYTQESQSPLLGMLENACPGEIQLLATKNSVEKLLQITDLLGSSAEKRRAQALISGDRAHFWIGSRWRSRPVARRLELPISFDFSQSSEGFACDETACIQAGRLKKALTQASNAPVKPKSLSNSMHTAESFQKGLDSFTTTLTSHANGIAQLATYSAEIPSPTHPPYRPESSGTGTKQVSPSICIFWLIRPRSLCGSADTKLGPGKHQTPLGLDQENTFEDKPDMRYQSPSISPSSPTNSALIEEPEKSRLKRILLWVIGPKQLGLEPIRHYPWWPFHGLETFVEKYTRKLAWKKPLYASAYPTWHVADEESEGLLPRTTVSDLTPRQRGIQWTESVWTAFLTNRVHYLALACVCIAWLFSFAVLVSHAWFEAKVNTSYGWTTPQYMDCTSTFWLRNAGCGLDGTKCAPFASSPQAFRCPSGCAGTTLLNPRTVGDTQLNYVPLIVGGGPYNATANSPYRADSFVCAAAQHAGVLGPEGGCASLQLVGAFSNYTNSTQNGLQSFSFPTTFPVSYQFSSVPSKNCKDTRWKLYVLDTIFSAVIGFIIRPEPIVLLFILAIVGYWHVNLVSELREFPPPVGEAAGDFGPHLFVTYAAWRIAFRYVWPAFAHLPLEFGIGTLGLWWIGVLLDVVFADVPLQRLEGSDILQQQGALASLIVIILVVACLGLNQVRVIRKAGYLPKYLSLYIIAGVALGLCAAVPGEGVRLHHYVIGIALLPACGFPTRISLLCCALLFGMYTNGVARWGFAGLIQDVNVIQGDAAGSSSLPGFANPAMNGSVLSWNPIPSALLSTYDSFVLLVDDVVQLQGSNTQYDLRSLYDQYNSSGSTESQLLSYETLFTDITNLNHYIRLAYASAGEPADFTMPATAYMNGTFLAPSPGRT</sequence>
<dbReference type="EMBL" id="CP118377">
    <property type="protein sequence ID" value="WFD44019.1"/>
    <property type="molecule type" value="Genomic_DNA"/>
</dbReference>
<name>A0AAF0FBS2_9BASI</name>
<dbReference type="Pfam" id="PF03815">
    <property type="entry name" value="LCCL"/>
    <property type="match status" value="1"/>
</dbReference>
<dbReference type="SUPFAM" id="SSF69848">
    <property type="entry name" value="LCCL domain"/>
    <property type="match status" value="1"/>
</dbReference>
<feature type="transmembrane region" description="Helical" evidence="2">
    <location>
        <begin position="1050"/>
        <end position="1078"/>
    </location>
</feature>
<protein>
    <recommendedName>
        <fullName evidence="3">LCCL domain-containing protein</fullName>
    </recommendedName>
</protein>
<feature type="transmembrane region" description="Helical" evidence="2">
    <location>
        <begin position="1026"/>
        <end position="1044"/>
    </location>
</feature>
<evidence type="ECO:0000256" key="2">
    <source>
        <dbReference type="SAM" id="Phobius"/>
    </source>
</evidence>
<dbReference type="Proteomes" id="UP001214628">
    <property type="component" value="Chromosome 3"/>
</dbReference>
<keyword evidence="2" id="KW-0472">Membrane</keyword>
<keyword evidence="2" id="KW-0812">Transmembrane</keyword>
<dbReference type="InterPro" id="IPR004043">
    <property type="entry name" value="LCCL"/>
</dbReference>
<accession>A0AAF0FBS2</accession>
<evidence type="ECO:0000313" key="4">
    <source>
        <dbReference type="EMBL" id="WFD44019.1"/>
    </source>
</evidence>
<dbReference type="Gene3D" id="2.170.130.20">
    <property type="entry name" value="LCCL-like domain"/>
    <property type="match status" value="1"/>
</dbReference>
<evidence type="ECO:0000256" key="1">
    <source>
        <dbReference type="SAM" id="MobiDB-lite"/>
    </source>
</evidence>
<feature type="transmembrane region" description="Helical" evidence="2">
    <location>
        <begin position="955"/>
        <end position="976"/>
    </location>
</feature>
<dbReference type="PANTHER" id="PTHR31331:SF1">
    <property type="entry name" value="CYSTEINE RICH SECRETORY PROTEIN LCCL DOMAIN CONTAINING 2"/>
    <property type="match status" value="1"/>
</dbReference>
<proteinExistence type="predicted"/>
<feature type="transmembrane region" description="Helical" evidence="2">
    <location>
        <begin position="692"/>
        <end position="715"/>
    </location>
</feature>
<dbReference type="InterPro" id="IPR051957">
    <property type="entry name" value="CRISP-LCCL_domain"/>
</dbReference>
<organism evidence="4 5">
    <name type="scientific">Malassezia psittaci</name>
    <dbReference type="NCBI Taxonomy" id="1821823"/>
    <lineage>
        <taxon>Eukaryota</taxon>
        <taxon>Fungi</taxon>
        <taxon>Dikarya</taxon>
        <taxon>Basidiomycota</taxon>
        <taxon>Ustilaginomycotina</taxon>
        <taxon>Malasseziomycetes</taxon>
        <taxon>Malasseziales</taxon>
        <taxon>Malasseziaceae</taxon>
        <taxon>Malassezia</taxon>
    </lineage>
</organism>
<evidence type="ECO:0000259" key="3">
    <source>
        <dbReference type="PROSITE" id="PS50820"/>
    </source>
</evidence>
<feature type="transmembrane region" description="Helical" evidence="2">
    <location>
        <begin position="876"/>
        <end position="909"/>
    </location>
</feature>
<gene>
    <name evidence="4" type="ORF">MPSI1_002684</name>
</gene>
<dbReference type="PROSITE" id="PS50820">
    <property type="entry name" value="LCCL"/>
    <property type="match status" value="1"/>
</dbReference>
<reference evidence="4" key="1">
    <citation type="submission" date="2023-02" db="EMBL/GenBank/DDBJ databases">
        <title>Mating type loci evolution in Malassezia.</title>
        <authorList>
            <person name="Coelho M.A."/>
        </authorList>
    </citation>
    <scope>NUCLEOTIDE SEQUENCE</scope>
    <source>
        <strain evidence="4">CBS 14136</strain>
    </source>
</reference>
<keyword evidence="2" id="KW-1133">Transmembrane helix</keyword>
<feature type="transmembrane region" description="Helical" evidence="2">
    <location>
        <begin position="996"/>
        <end position="1014"/>
    </location>
</feature>
<dbReference type="InterPro" id="IPR036609">
    <property type="entry name" value="LCCL_sf"/>
</dbReference>
<dbReference type="PANTHER" id="PTHR31331">
    <property type="entry name" value="LCCL DOMAIN PROTEIN (AFU_ORTHOLOGUE AFUA_5G08630)"/>
    <property type="match status" value="1"/>
</dbReference>
<evidence type="ECO:0000313" key="5">
    <source>
        <dbReference type="Proteomes" id="UP001214628"/>
    </source>
</evidence>
<feature type="domain" description="LCCL" evidence="3">
    <location>
        <begin position="745"/>
        <end position="847"/>
    </location>
</feature>
<feature type="region of interest" description="Disordered" evidence="1">
    <location>
        <begin position="544"/>
        <end position="587"/>
    </location>
</feature>